<organism evidence="2 3">
    <name type="scientific">Podila minutissima</name>
    <dbReference type="NCBI Taxonomy" id="64525"/>
    <lineage>
        <taxon>Eukaryota</taxon>
        <taxon>Fungi</taxon>
        <taxon>Fungi incertae sedis</taxon>
        <taxon>Mucoromycota</taxon>
        <taxon>Mortierellomycotina</taxon>
        <taxon>Mortierellomycetes</taxon>
        <taxon>Mortierellales</taxon>
        <taxon>Mortierellaceae</taxon>
        <taxon>Podila</taxon>
    </lineage>
</organism>
<dbReference type="AlphaFoldDB" id="A0A9P5SSM0"/>
<feature type="region of interest" description="Disordered" evidence="1">
    <location>
        <begin position="1"/>
        <end position="41"/>
    </location>
</feature>
<comment type="caution">
    <text evidence="2">The sequence shown here is derived from an EMBL/GenBank/DDBJ whole genome shotgun (WGS) entry which is preliminary data.</text>
</comment>
<reference evidence="2" key="1">
    <citation type="journal article" date="2020" name="Fungal Divers.">
        <title>Resolving the Mortierellaceae phylogeny through synthesis of multi-gene phylogenetics and phylogenomics.</title>
        <authorList>
            <person name="Vandepol N."/>
            <person name="Liber J."/>
            <person name="Desiro A."/>
            <person name="Na H."/>
            <person name="Kennedy M."/>
            <person name="Barry K."/>
            <person name="Grigoriev I.V."/>
            <person name="Miller A.N."/>
            <person name="O'Donnell K."/>
            <person name="Stajich J.E."/>
            <person name="Bonito G."/>
        </authorList>
    </citation>
    <scope>NUCLEOTIDE SEQUENCE</scope>
    <source>
        <strain evidence="2">NVP1</strain>
    </source>
</reference>
<evidence type="ECO:0000256" key="1">
    <source>
        <dbReference type="SAM" id="MobiDB-lite"/>
    </source>
</evidence>
<gene>
    <name evidence="2" type="ORF">BG006_004339</name>
</gene>
<dbReference type="Proteomes" id="UP000696485">
    <property type="component" value="Unassembled WGS sequence"/>
</dbReference>
<sequence length="119" mass="12666">MSFFKFSKNQTSSAAPSTNATPVQSPRSSMQASRPKDQPKMTVDQVLEIAMKKSPAHAHQLPLILPTGTTTKPEDGSGNEPVVFTIKFAVVVFAALDIVNFALSAAVPTENNDAAKYCG</sequence>
<keyword evidence="3" id="KW-1185">Reference proteome</keyword>
<dbReference type="EMBL" id="JAAAUY010000024">
    <property type="protein sequence ID" value="KAF9337513.1"/>
    <property type="molecule type" value="Genomic_DNA"/>
</dbReference>
<accession>A0A9P5SSM0</accession>
<evidence type="ECO:0000313" key="2">
    <source>
        <dbReference type="EMBL" id="KAF9337513.1"/>
    </source>
</evidence>
<protein>
    <submittedName>
        <fullName evidence="2">Uncharacterized protein</fullName>
    </submittedName>
</protein>
<proteinExistence type="predicted"/>
<name>A0A9P5SSM0_9FUNG</name>
<feature type="compositionally biased region" description="Polar residues" evidence="1">
    <location>
        <begin position="7"/>
        <end position="32"/>
    </location>
</feature>
<evidence type="ECO:0000313" key="3">
    <source>
        <dbReference type="Proteomes" id="UP000696485"/>
    </source>
</evidence>